<dbReference type="AlphaFoldDB" id="A0A8G2BHB2"/>
<dbReference type="RefSeq" id="WP_093150095.1">
    <property type="nucleotide sequence ID" value="NZ_FNBW01000005.1"/>
</dbReference>
<sequence length="136" mass="15070">MSSSNGPARGWEQEFQDRLGIIINEIGGVPKTAALIGVKHDQVYRWWRGETKMPLYAAKVVCRATSRSLDWLTGLSDRPSYSDDELERAISDAVPFALRMAPYFGEHTPEQIGMAAAKRALMVLRGEVDASDQESA</sequence>
<dbReference type="EMBL" id="FNBW01000005">
    <property type="protein sequence ID" value="SDF69034.1"/>
    <property type="molecule type" value="Genomic_DNA"/>
</dbReference>
<evidence type="ECO:0008006" key="3">
    <source>
        <dbReference type="Google" id="ProtNLM"/>
    </source>
</evidence>
<dbReference type="Proteomes" id="UP000198615">
    <property type="component" value="Unassembled WGS sequence"/>
</dbReference>
<reference evidence="1 2" key="1">
    <citation type="submission" date="2016-10" db="EMBL/GenBank/DDBJ databases">
        <authorList>
            <person name="Varghese N."/>
            <person name="Submissions S."/>
        </authorList>
    </citation>
    <scope>NUCLEOTIDE SEQUENCE [LARGE SCALE GENOMIC DNA]</scope>
    <source>
        <strain evidence="1 2">DSM 18839</strain>
    </source>
</reference>
<keyword evidence="2" id="KW-1185">Reference proteome</keyword>
<gene>
    <name evidence="1" type="ORF">SAMN05660686_02080</name>
</gene>
<dbReference type="InterPro" id="IPR010982">
    <property type="entry name" value="Lambda_DNA-bd_dom_sf"/>
</dbReference>
<dbReference type="SUPFAM" id="SSF47413">
    <property type="entry name" value="lambda repressor-like DNA-binding domains"/>
    <property type="match status" value="1"/>
</dbReference>
<dbReference type="GO" id="GO:0003677">
    <property type="term" value="F:DNA binding"/>
    <property type="evidence" value="ECO:0007669"/>
    <property type="project" value="InterPro"/>
</dbReference>
<evidence type="ECO:0000313" key="2">
    <source>
        <dbReference type="Proteomes" id="UP000198615"/>
    </source>
</evidence>
<comment type="caution">
    <text evidence="1">The sequence shown here is derived from an EMBL/GenBank/DDBJ whole genome shotgun (WGS) entry which is preliminary data.</text>
</comment>
<evidence type="ECO:0000313" key="1">
    <source>
        <dbReference type="EMBL" id="SDF69034.1"/>
    </source>
</evidence>
<name>A0A8G2BHB2_9PROT</name>
<organism evidence="1 2">
    <name type="scientific">Thalassobaculum litoreum DSM 18839</name>
    <dbReference type="NCBI Taxonomy" id="1123362"/>
    <lineage>
        <taxon>Bacteria</taxon>
        <taxon>Pseudomonadati</taxon>
        <taxon>Pseudomonadota</taxon>
        <taxon>Alphaproteobacteria</taxon>
        <taxon>Rhodospirillales</taxon>
        <taxon>Thalassobaculaceae</taxon>
        <taxon>Thalassobaculum</taxon>
    </lineage>
</organism>
<accession>A0A8G2BHB2</accession>
<proteinExistence type="predicted"/>
<protein>
    <recommendedName>
        <fullName evidence="3">Bacteriophage CI repressor helix-turn-helix domain-containing protein</fullName>
    </recommendedName>
</protein>